<accession>A0A067PDH4</accession>
<name>A0A067PDH4_9AGAM</name>
<protein>
    <recommendedName>
        <fullName evidence="10">RING-type domain-containing protein</fullName>
    </recommendedName>
</protein>
<sequence length="526" mass="59355">MHFSKTYTQLLLSLPPELRENAIEYRQLKKLINQVVLELSSLGLSPPLLHELLQSPDKSNQSSPDINTPNLPEPRDHESSSLVESTQHVHHPKVVYELADGSDGVHPRLRLWIDSPEDDPEGRFLVFESEPEEEGPNSSKLEEITEEISNVESQPHPDESEISSPRESKGFDSRREVVIPLVSDSAFFRLLITTLQSLSTHLERIHSDFLHTLDDLSRTISHSARPTSSTGNFHAYSTLSSDPGTIRLSSLPLNPLSSHNKSDLYTWREFFQFYVESEIFESYSERCRGERTAEEAESRLILFSERLKARGFTDKQKWKLKESRQALDSFLQLNSFILNLKKFQFANAEATRKILKKHTKRTALPLPLLSPDSKSAAGPLVLSSSSSLQESSAKFLASMSGSVVSLPHTLVQAIGETLLPIIPQIDDYACLICTSIAFKPIRLQCGHLFCVRCLVKMQKRGKANCPMCRAPTVLIADRSNVDWALLNFMKDWFPNESKLKLKQNEREAAEEELQELGLTTPGCTIH</sequence>
<dbReference type="InterPro" id="IPR017907">
    <property type="entry name" value="Znf_RING_CS"/>
</dbReference>
<dbReference type="Gene3D" id="3.30.40.10">
    <property type="entry name" value="Zinc/RING finger domain, C3HC4 (zinc finger)"/>
    <property type="match status" value="1"/>
</dbReference>
<dbReference type="InterPro" id="IPR018957">
    <property type="entry name" value="Znf_C3HC4_RING-type"/>
</dbReference>
<keyword evidence="9" id="KW-1185">Reference proteome</keyword>
<evidence type="ECO:0000313" key="8">
    <source>
        <dbReference type="EMBL" id="KDQ52928.1"/>
    </source>
</evidence>
<dbReference type="PANTHER" id="PTHR23327:SF51">
    <property type="entry name" value="TRANSCRIPTIONAL REGULATOR OF YEAST FORM ADHERENCE 3"/>
    <property type="match status" value="1"/>
</dbReference>
<evidence type="ECO:0000256" key="2">
    <source>
        <dbReference type="ARBA" id="ARBA00022771"/>
    </source>
</evidence>
<dbReference type="SMART" id="SM00184">
    <property type="entry name" value="RING"/>
    <property type="match status" value="1"/>
</dbReference>
<evidence type="ECO:0000313" key="9">
    <source>
        <dbReference type="Proteomes" id="UP000027265"/>
    </source>
</evidence>
<evidence type="ECO:0000259" key="6">
    <source>
        <dbReference type="PROSITE" id="PS50089"/>
    </source>
</evidence>
<dbReference type="PROSITE" id="PS50089">
    <property type="entry name" value="ZF_RING_2"/>
    <property type="match status" value="1"/>
</dbReference>
<evidence type="ECO:0000256" key="4">
    <source>
        <dbReference type="PROSITE-ProRule" id="PRU00175"/>
    </source>
</evidence>
<evidence type="ECO:0000259" key="7">
    <source>
        <dbReference type="PROSITE" id="PS51382"/>
    </source>
</evidence>
<feature type="domain" description="RING-type" evidence="6">
    <location>
        <begin position="430"/>
        <end position="469"/>
    </location>
</feature>
<dbReference type="Pfam" id="PF03105">
    <property type="entry name" value="SPX"/>
    <property type="match status" value="1"/>
</dbReference>
<dbReference type="GO" id="GO:0008270">
    <property type="term" value="F:zinc ion binding"/>
    <property type="evidence" value="ECO:0007669"/>
    <property type="project" value="UniProtKB-KW"/>
</dbReference>
<dbReference type="EMBL" id="KL197737">
    <property type="protein sequence ID" value="KDQ52928.1"/>
    <property type="molecule type" value="Genomic_DNA"/>
</dbReference>
<dbReference type="STRING" id="933084.A0A067PDH4"/>
<keyword evidence="1" id="KW-0479">Metal-binding</keyword>
<dbReference type="InterPro" id="IPR013083">
    <property type="entry name" value="Znf_RING/FYVE/PHD"/>
</dbReference>
<dbReference type="Proteomes" id="UP000027265">
    <property type="component" value="Unassembled WGS sequence"/>
</dbReference>
<evidence type="ECO:0008006" key="10">
    <source>
        <dbReference type="Google" id="ProtNLM"/>
    </source>
</evidence>
<feature type="compositionally biased region" description="Polar residues" evidence="5">
    <location>
        <begin position="57"/>
        <end position="70"/>
    </location>
</feature>
<feature type="domain" description="SPX" evidence="7">
    <location>
        <begin position="1"/>
        <end position="372"/>
    </location>
</feature>
<dbReference type="PANTHER" id="PTHR23327">
    <property type="entry name" value="RING FINGER PROTEIN 127"/>
    <property type="match status" value="1"/>
</dbReference>
<dbReference type="HOGENOM" id="CLU_017137_2_1_1"/>
<gene>
    <name evidence="8" type="ORF">JAAARDRAFT_39876</name>
</gene>
<dbReference type="OrthoDB" id="5588846at2759"/>
<feature type="region of interest" description="Disordered" evidence="5">
    <location>
        <begin position="148"/>
        <end position="169"/>
    </location>
</feature>
<evidence type="ECO:0000256" key="5">
    <source>
        <dbReference type="SAM" id="MobiDB-lite"/>
    </source>
</evidence>
<evidence type="ECO:0000256" key="3">
    <source>
        <dbReference type="ARBA" id="ARBA00022833"/>
    </source>
</evidence>
<dbReference type="InterPro" id="IPR001841">
    <property type="entry name" value="Znf_RING"/>
</dbReference>
<dbReference type="SUPFAM" id="SSF57850">
    <property type="entry name" value="RING/U-box"/>
    <property type="match status" value="1"/>
</dbReference>
<organism evidence="8 9">
    <name type="scientific">Jaapia argillacea MUCL 33604</name>
    <dbReference type="NCBI Taxonomy" id="933084"/>
    <lineage>
        <taxon>Eukaryota</taxon>
        <taxon>Fungi</taxon>
        <taxon>Dikarya</taxon>
        <taxon>Basidiomycota</taxon>
        <taxon>Agaricomycotina</taxon>
        <taxon>Agaricomycetes</taxon>
        <taxon>Agaricomycetidae</taxon>
        <taxon>Jaapiales</taxon>
        <taxon>Jaapiaceae</taxon>
        <taxon>Jaapia</taxon>
    </lineage>
</organism>
<proteinExistence type="predicted"/>
<dbReference type="AlphaFoldDB" id="A0A067PDH4"/>
<dbReference type="PROSITE" id="PS00518">
    <property type="entry name" value="ZF_RING_1"/>
    <property type="match status" value="1"/>
</dbReference>
<feature type="region of interest" description="Disordered" evidence="5">
    <location>
        <begin position="52"/>
        <end position="88"/>
    </location>
</feature>
<dbReference type="InterPro" id="IPR004331">
    <property type="entry name" value="SPX_dom"/>
</dbReference>
<keyword evidence="3" id="KW-0862">Zinc</keyword>
<feature type="compositionally biased region" description="Basic and acidic residues" evidence="5">
    <location>
        <begin position="155"/>
        <end position="169"/>
    </location>
</feature>
<evidence type="ECO:0000256" key="1">
    <source>
        <dbReference type="ARBA" id="ARBA00022723"/>
    </source>
</evidence>
<dbReference type="PROSITE" id="PS51382">
    <property type="entry name" value="SPX"/>
    <property type="match status" value="1"/>
</dbReference>
<dbReference type="InParanoid" id="A0A067PDH4"/>
<keyword evidence="2 4" id="KW-0863">Zinc-finger</keyword>
<dbReference type="Pfam" id="PF00097">
    <property type="entry name" value="zf-C3HC4"/>
    <property type="match status" value="1"/>
</dbReference>
<reference evidence="9" key="1">
    <citation type="journal article" date="2014" name="Proc. Natl. Acad. Sci. U.S.A.">
        <title>Extensive sampling of basidiomycete genomes demonstrates inadequacy of the white-rot/brown-rot paradigm for wood decay fungi.</title>
        <authorList>
            <person name="Riley R."/>
            <person name="Salamov A.A."/>
            <person name="Brown D.W."/>
            <person name="Nagy L.G."/>
            <person name="Floudas D."/>
            <person name="Held B.W."/>
            <person name="Levasseur A."/>
            <person name="Lombard V."/>
            <person name="Morin E."/>
            <person name="Otillar R."/>
            <person name="Lindquist E.A."/>
            <person name="Sun H."/>
            <person name="LaButti K.M."/>
            <person name="Schmutz J."/>
            <person name="Jabbour D."/>
            <person name="Luo H."/>
            <person name="Baker S.E."/>
            <person name="Pisabarro A.G."/>
            <person name="Walton J.D."/>
            <person name="Blanchette R.A."/>
            <person name="Henrissat B."/>
            <person name="Martin F."/>
            <person name="Cullen D."/>
            <person name="Hibbett D.S."/>
            <person name="Grigoriev I.V."/>
        </authorList>
    </citation>
    <scope>NUCLEOTIDE SEQUENCE [LARGE SCALE GENOMIC DNA]</scope>
    <source>
        <strain evidence="9">MUCL 33604</strain>
    </source>
</reference>